<dbReference type="Proteomes" id="UP001165368">
    <property type="component" value="Unassembled WGS sequence"/>
</dbReference>
<evidence type="ECO:0000313" key="4">
    <source>
        <dbReference type="Proteomes" id="UP001165368"/>
    </source>
</evidence>
<keyword evidence="4" id="KW-1185">Reference proteome</keyword>
<dbReference type="InterPro" id="IPR050177">
    <property type="entry name" value="Lipid_A_modif_metabolic_enz"/>
</dbReference>
<name>A0ABS9L3S4_9MICC</name>
<dbReference type="SUPFAM" id="SSF51735">
    <property type="entry name" value="NAD(P)-binding Rossmann-fold domains"/>
    <property type="match status" value="1"/>
</dbReference>
<dbReference type="RefSeq" id="WP_237818413.1">
    <property type="nucleotide sequence ID" value="NZ_JAKLTQ010000002.1"/>
</dbReference>
<protein>
    <submittedName>
        <fullName evidence="3">NAD-dependent epimerase/dehydratase family protein</fullName>
    </submittedName>
</protein>
<gene>
    <name evidence="3" type="ORF">LVY72_05195</name>
</gene>
<dbReference type="InterPro" id="IPR001509">
    <property type="entry name" value="Epimerase_deHydtase"/>
</dbReference>
<accession>A0ABS9L3S4</accession>
<dbReference type="PANTHER" id="PTHR43245">
    <property type="entry name" value="BIFUNCTIONAL POLYMYXIN RESISTANCE PROTEIN ARNA"/>
    <property type="match status" value="1"/>
</dbReference>
<feature type="domain" description="NAD-dependent epimerase/dehydratase" evidence="2">
    <location>
        <begin position="4"/>
        <end position="232"/>
    </location>
</feature>
<dbReference type="Pfam" id="PF01370">
    <property type="entry name" value="Epimerase"/>
    <property type="match status" value="1"/>
</dbReference>
<dbReference type="InterPro" id="IPR036291">
    <property type="entry name" value="NAD(P)-bd_dom_sf"/>
</dbReference>
<evidence type="ECO:0000313" key="3">
    <source>
        <dbReference type="EMBL" id="MCG2621308.1"/>
    </source>
</evidence>
<organism evidence="3 4">
    <name type="scientific">Arthrobacter hankyongi</name>
    <dbReference type="NCBI Taxonomy" id="2904801"/>
    <lineage>
        <taxon>Bacteria</taxon>
        <taxon>Bacillati</taxon>
        <taxon>Actinomycetota</taxon>
        <taxon>Actinomycetes</taxon>
        <taxon>Micrococcales</taxon>
        <taxon>Micrococcaceae</taxon>
        <taxon>Arthrobacter</taxon>
    </lineage>
</organism>
<feature type="region of interest" description="Disordered" evidence="1">
    <location>
        <begin position="347"/>
        <end position="370"/>
    </location>
</feature>
<sequence length="370" mass="39703">MKALLVGGSGGTGMHLARGLTDRGYEVTILHRGVHETAEIQHYRHIHADPHFADQVREAIGSETFDLVMLTYGRLEQLARVFAGRCQRLLAVGAVAAYAGFLDPAAAVPAGTRLLAAESSLPAGEGPVVNEKAAAFGRKVVAAERAVLEEHGRGSYSATLFRYPTIYGPHAVPIPATSEWSYIKRLQDRRPIILLPHGGLACVTRCAAVNAAHAVLLALDTPASAGEIFNVADDDQYSHSQWAEMIMDVLGERAELVGLPQTLNWAAGHLLTMGGTTSTHMLVDSSKARHVLGYRDKVSARDALAQTVAWVAQNPPSKGVDPFDYVLEDQVFAALTKLADDVAPLKRDPEVTHAYAHPKAPGGQADHRGR</sequence>
<comment type="caution">
    <text evidence="3">The sequence shown here is derived from an EMBL/GenBank/DDBJ whole genome shotgun (WGS) entry which is preliminary data.</text>
</comment>
<dbReference type="Gene3D" id="3.40.50.720">
    <property type="entry name" value="NAD(P)-binding Rossmann-like Domain"/>
    <property type="match status" value="1"/>
</dbReference>
<reference evidence="3" key="1">
    <citation type="submission" date="2022-01" db="EMBL/GenBank/DDBJ databases">
        <authorList>
            <person name="Jo J.-H."/>
            <person name="Im W.-T."/>
        </authorList>
    </citation>
    <scope>NUCLEOTIDE SEQUENCE</scope>
    <source>
        <strain evidence="3">I2-34</strain>
    </source>
</reference>
<dbReference type="EMBL" id="JAKLTQ010000002">
    <property type="protein sequence ID" value="MCG2621308.1"/>
    <property type="molecule type" value="Genomic_DNA"/>
</dbReference>
<evidence type="ECO:0000256" key="1">
    <source>
        <dbReference type="SAM" id="MobiDB-lite"/>
    </source>
</evidence>
<evidence type="ECO:0000259" key="2">
    <source>
        <dbReference type="Pfam" id="PF01370"/>
    </source>
</evidence>
<proteinExistence type="predicted"/>